<keyword evidence="1" id="KW-0238">DNA-binding</keyword>
<evidence type="ECO:0000256" key="1">
    <source>
        <dbReference type="ARBA" id="ARBA00023125"/>
    </source>
</evidence>
<dbReference type="Gene3D" id="3.40.1580.10">
    <property type="entry name" value="SMI1/KNR4-like"/>
    <property type="match status" value="1"/>
</dbReference>
<dbReference type="RefSeq" id="WP_327166903.1">
    <property type="nucleotide sequence ID" value="NZ_CP108189.1"/>
</dbReference>
<evidence type="ECO:0000313" key="5">
    <source>
        <dbReference type="Proteomes" id="UP001622594"/>
    </source>
</evidence>
<dbReference type="InterPro" id="IPR036625">
    <property type="entry name" value="E3-bd_dom_sf"/>
</dbReference>
<dbReference type="Gene3D" id="4.10.320.10">
    <property type="entry name" value="E3-binding domain"/>
    <property type="match status" value="1"/>
</dbReference>
<sequence>MTSIDRLINLCPPPPPPTAPTTDWAAVEQSLGMPLPADYKQITDTYGPGTFCGFLHLYHPHAHTSWTSLTGPMSSTIRAQLQEEHEQSTLPLPADPQDLFPLAVTDNGEYLFWVTRPADSPDEWTLAANQARSFQWYTYDGNLARFLTTVLSGQETVPVFPSSLLDHGAFFTPLAPAANLPTVQPEQSSAMASTSDIRAWAREHGYAVPDRGRIPAEILDAWQRANTR</sequence>
<dbReference type="InterPro" id="IPR055370">
    <property type="entry name" value="Lsr2_DNA-bd"/>
</dbReference>
<feature type="domain" description="Lsr2 DNA-binding" evidence="3">
    <location>
        <begin position="192"/>
        <end position="225"/>
    </location>
</feature>
<dbReference type="Pfam" id="PF09346">
    <property type="entry name" value="SMI1_KNR4"/>
    <property type="match status" value="1"/>
</dbReference>
<reference evidence="4 5" key="1">
    <citation type="submission" date="2022-10" db="EMBL/GenBank/DDBJ databases">
        <title>The complete genomes of actinobacterial strains from the NBC collection.</title>
        <authorList>
            <person name="Joergensen T.S."/>
            <person name="Alvarez Arevalo M."/>
            <person name="Sterndorff E.B."/>
            <person name="Faurdal D."/>
            <person name="Vuksanovic O."/>
            <person name="Mourched A.-S."/>
            <person name="Charusanti P."/>
            <person name="Shaw S."/>
            <person name="Blin K."/>
            <person name="Weber T."/>
        </authorList>
    </citation>
    <scope>NUCLEOTIDE SEQUENCE [LARGE SCALE GENOMIC DNA]</scope>
    <source>
        <strain evidence="4 5">NBC_00123</strain>
        <plasmid evidence="4 5">unnamed1</plasmid>
    </source>
</reference>
<organism evidence="4 5">
    <name type="scientific">Streptomyces zaomyceticus</name>
    <dbReference type="NCBI Taxonomy" id="68286"/>
    <lineage>
        <taxon>Bacteria</taxon>
        <taxon>Bacillati</taxon>
        <taxon>Actinomycetota</taxon>
        <taxon>Actinomycetes</taxon>
        <taxon>Kitasatosporales</taxon>
        <taxon>Streptomycetaceae</taxon>
        <taxon>Streptomyces</taxon>
    </lineage>
</organism>
<evidence type="ECO:0000259" key="2">
    <source>
        <dbReference type="Pfam" id="PF09346"/>
    </source>
</evidence>
<proteinExistence type="predicted"/>
<keyword evidence="5" id="KW-1185">Reference proteome</keyword>
<dbReference type="SUPFAM" id="SSF160631">
    <property type="entry name" value="SMI1/KNR4-like"/>
    <property type="match status" value="1"/>
</dbReference>
<geneLocation type="plasmid" evidence="4 5">
    <name>unnamed1</name>
</geneLocation>
<feature type="domain" description="Knr4/Smi1-like" evidence="2">
    <location>
        <begin position="22"/>
        <end position="117"/>
    </location>
</feature>
<dbReference type="InterPro" id="IPR018958">
    <property type="entry name" value="Knr4/Smi1-like_dom"/>
</dbReference>
<dbReference type="EMBL" id="CP108189">
    <property type="protein sequence ID" value="WTR75779.1"/>
    <property type="molecule type" value="Genomic_DNA"/>
</dbReference>
<gene>
    <name evidence="4" type="ORF">OG814_41660</name>
</gene>
<protein>
    <submittedName>
        <fullName evidence="4">Lsr2 family protein</fullName>
    </submittedName>
</protein>
<dbReference type="Proteomes" id="UP001622594">
    <property type="component" value="Plasmid unnamed1"/>
</dbReference>
<dbReference type="Pfam" id="PF23359">
    <property type="entry name" value="Lsr2_DNA-bd"/>
    <property type="match status" value="1"/>
</dbReference>
<keyword evidence="4" id="KW-0614">Plasmid</keyword>
<evidence type="ECO:0000313" key="4">
    <source>
        <dbReference type="EMBL" id="WTR75779.1"/>
    </source>
</evidence>
<dbReference type="InterPro" id="IPR037883">
    <property type="entry name" value="Knr4/Smi1-like_sf"/>
</dbReference>
<evidence type="ECO:0000259" key="3">
    <source>
        <dbReference type="Pfam" id="PF23359"/>
    </source>
</evidence>
<name>A0ABZ1LMP8_9ACTN</name>
<accession>A0ABZ1LMP8</accession>